<organism evidence="10 11">
    <name type="scientific">Elliptochloris bilobata</name>
    <dbReference type="NCBI Taxonomy" id="381761"/>
    <lineage>
        <taxon>Eukaryota</taxon>
        <taxon>Viridiplantae</taxon>
        <taxon>Chlorophyta</taxon>
        <taxon>core chlorophytes</taxon>
        <taxon>Trebouxiophyceae</taxon>
        <taxon>Trebouxiophyceae incertae sedis</taxon>
        <taxon>Elliptochloris clade</taxon>
        <taxon>Elliptochloris</taxon>
    </lineage>
</organism>
<dbReference type="InterPro" id="IPR009582">
    <property type="entry name" value="Spc2/SPCS2"/>
</dbReference>
<evidence type="ECO:0000313" key="11">
    <source>
        <dbReference type="Proteomes" id="UP001445335"/>
    </source>
</evidence>
<dbReference type="GO" id="GO:0008233">
    <property type="term" value="F:peptidase activity"/>
    <property type="evidence" value="ECO:0007669"/>
    <property type="project" value="UniProtKB-UniRule"/>
</dbReference>
<dbReference type="Proteomes" id="UP001445335">
    <property type="component" value="Unassembled WGS sequence"/>
</dbReference>
<dbReference type="EMBL" id="JALJOU010000004">
    <property type="protein sequence ID" value="KAK9844125.1"/>
    <property type="molecule type" value="Genomic_DNA"/>
</dbReference>
<evidence type="ECO:0000313" key="10">
    <source>
        <dbReference type="EMBL" id="KAK9844125.1"/>
    </source>
</evidence>
<sequence>MARGASAKTPAAAGAALAAAAGKAGEAAKLGKKTPIDLGDTASLKRALDDCVVQVVTDGGYEEDHFVSNVKIALGTVTCLLALVAQFYPKKWLAQWWVLLACVLAYGACTLALNVFITRVEGEVFLFTRPRKGGKALQASSKLPRFSPEYMLQLETHPKAPNSKLASLERSIASYFDVDGFLVEAPFRADVLRTLRAFESQQKKAQ</sequence>
<evidence type="ECO:0000256" key="4">
    <source>
        <dbReference type="ARBA" id="ARBA00022692"/>
    </source>
</evidence>
<keyword evidence="11" id="KW-1185">Reference proteome</keyword>
<evidence type="ECO:0000256" key="1">
    <source>
        <dbReference type="ARBA" id="ARBA00004477"/>
    </source>
</evidence>
<dbReference type="Pfam" id="PF06703">
    <property type="entry name" value="SPC25"/>
    <property type="match status" value="1"/>
</dbReference>
<feature type="transmembrane region" description="Helical" evidence="9">
    <location>
        <begin position="72"/>
        <end position="89"/>
    </location>
</feature>
<proteinExistence type="inferred from homology"/>
<evidence type="ECO:0000256" key="7">
    <source>
        <dbReference type="ARBA" id="ARBA00023136"/>
    </source>
</evidence>
<keyword evidence="7 9" id="KW-0472">Membrane</keyword>
<evidence type="ECO:0000256" key="6">
    <source>
        <dbReference type="ARBA" id="ARBA00022989"/>
    </source>
</evidence>
<evidence type="ECO:0000256" key="8">
    <source>
        <dbReference type="ARBA" id="ARBA00045608"/>
    </source>
</evidence>
<dbReference type="GO" id="GO:0006465">
    <property type="term" value="P:signal peptide processing"/>
    <property type="evidence" value="ECO:0007669"/>
    <property type="project" value="UniProtKB-UniRule"/>
</dbReference>
<evidence type="ECO:0000256" key="3">
    <source>
        <dbReference type="ARBA" id="ARBA00017057"/>
    </source>
</evidence>
<comment type="caution">
    <text evidence="10">The sequence shown here is derived from an EMBL/GenBank/DDBJ whole genome shotgun (WGS) entry which is preliminary data.</text>
</comment>
<evidence type="ECO:0000256" key="2">
    <source>
        <dbReference type="ARBA" id="ARBA00007324"/>
    </source>
</evidence>
<dbReference type="PANTHER" id="PTHR13085:SF0">
    <property type="entry name" value="SIGNAL PEPTIDASE COMPLEX SUBUNIT 2"/>
    <property type="match status" value="1"/>
</dbReference>
<feature type="transmembrane region" description="Helical" evidence="9">
    <location>
        <begin position="96"/>
        <end position="117"/>
    </location>
</feature>
<comment type="subcellular location">
    <subcellularLocation>
        <location evidence="1 9">Endoplasmic reticulum membrane</location>
        <topology evidence="1 9">Multi-pass membrane protein</topology>
    </subcellularLocation>
</comment>
<dbReference type="GO" id="GO:0045047">
    <property type="term" value="P:protein targeting to ER"/>
    <property type="evidence" value="ECO:0007669"/>
    <property type="project" value="TreeGrafter"/>
</dbReference>
<keyword evidence="4 9" id="KW-0812">Transmembrane</keyword>
<comment type="similarity">
    <text evidence="2 9">Belongs to the SPCS2 family.</text>
</comment>
<keyword evidence="5 9" id="KW-0256">Endoplasmic reticulum</keyword>
<dbReference type="PANTHER" id="PTHR13085">
    <property type="entry name" value="MICROSOMAL SIGNAL PEPTIDASE 25 KDA SUBUNIT"/>
    <property type="match status" value="1"/>
</dbReference>
<keyword evidence="6 9" id="KW-1133">Transmembrane helix</keyword>
<gene>
    <name evidence="10" type="ORF">WJX81_005216</name>
</gene>
<evidence type="ECO:0000256" key="9">
    <source>
        <dbReference type="RuleBase" id="RU368033"/>
    </source>
</evidence>
<reference evidence="10 11" key="1">
    <citation type="journal article" date="2024" name="Nat. Commun.">
        <title>Phylogenomics reveals the evolutionary origins of lichenization in chlorophyte algae.</title>
        <authorList>
            <person name="Puginier C."/>
            <person name="Libourel C."/>
            <person name="Otte J."/>
            <person name="Skaloud P."/>
            <person name="Haon M."/>
            <person name="Grisel S."/>
            <person name="Petersen M."/>
            <person name="Berrin J.G."/>
            <person name="Delaux P.M."/>
            <person name="Dal Grande F."/>
            <person name="Keller J."/>
        </authorList>
    </citation>
    <scope>NUCLEOTIDE SEQUENCE [LARGE SCALE GENOMIC DNA]</scope>
    <source>
        <strain evidence="10 11">SAG 245.80</strain>
    </source>
</reference>
<dbReference type="AlphaFoldDB" id="A0AAW1SCB3"/>
<comment type="function">
    <text evidence="8 9">Component of the signal peptidase complex (SPC) which catalyzes the cleavage of N-terminal signal sequences from nascent proteins as they are translocated into the lumen of the endoplasmic reticulum. Enhances the enzymatic activity of SPC and facilitates the interactions between different components of the translocation site.</text>
</comment>
<name>A0AAW1SCB3_9CHLO</name>
<protein>
    <recommendedName>
        <fullName evidence="3 9">Signal peptidase complex subunit 2</fullName>
    </recommendedName>
</protein>
<accession>A0AAW1SCB3</accession>
<evidence type="ECO:0000256" key="5">
    <source>
        <dbReference type="ARBA" id="ARBA00022824"/>
    </source>
</evidence>
<dbReference type="GO" id="GO:0005787">
    <property type="term" value="C:signal peptidase complex"/>
    <property type="evidence" value="ECO:0007669"/>
    <property type="project" value="UniProtKB-UniRule"/>
</dbReference>